<proteinExistence type="predicted"/>
<protein>
    <submittedName>
        <fullName evidence="2">Uncharacterized protein</fullName>
    </submittedName>
</protein>
<sequence>MTPTHLFAHGPCANAGNRIRHTRSAPRRPSTENDHSITYSTPQTLTPPPLCHTYHPIYQSASLASKQTNKPQTHSFRPHPCLVYKSTGVYEGERKAVTLKQPHAQSHSQSDDPPSNLIQDRDRKEPGARTRLIGRPGCLNPFFFCLPRPLLSSLLPTDAVGGQYERFGSCHAR</sequence>
<evidence type="ECO:0000313" key="3">
    <source>
        <dbReference type="Proteomes" id="UP000326565"/>
    </source>
</evidence>
<gene>
    <name evidence="2" type="ORF">BDV29DRAFT_104256</name>
</gene>
<evidence type="ECO:0000313" key="2">
    <source>
        <dbReference type="EMBL" id="KAB8075653.1"/>
    </source>
</evidence>
<feature type="region of interest" description="Disordered" evidence="1">
    <location>
        <begin position="99"/>
        <end position="131"/>
    </location>
</feature>
<feature type="compositionally biased region" description="Basic and acidic residues" evidence="1">
    <location>
        <begin position="119"/>
        <end position="128"/>
    </location>
</feature>
<dbReference type="AlphaFoldDB" id="A0A5N5X4H8"/>
<dbReference type="Proteomes" id="UP000326565">
    <property type="component" value="Unassembled WGS sequence"/>
</dbReference>
<dbReference type="EMBL" id="ML732191">
    <property type="protein sequence ID" value="KAB8075653.1"/>
    <property type="molecule type" value="Genomic_DNA"/>
</dbReference>
<name>A0A5N5X4H8_9EURO</name>
<feature type="region of interest" description="Disordered" evidence="1">
    <location>
        <begin position="1"/>
        <end position="51"/>
    </location>
</feature>
<keyword evidence="3" id="KW-1185">Reference proteome</keyword>
<reference evidence="2 3" key="1">
    <citation type="submission" date="2019-04" db="EMBL/GenBank/DDBJ databases">
        <title>Friends and foes A comparative genomics study of 23 Aspergillus species from section Flavi.</title>
        <authorList>
            <consortium name="DOE Joint Genome Institute"/>
            <person name="Kjaerbolling I."/>
            <person name="Vesth T."/>
            <person name="Frisvad J.C."/>
            <person name="Nybo J.L."/>
            <person name="Theobald S."/>
            <person name="Kildgaard S."/>
            <person name="Isbrandt T."/>
            <person name="Kuo A."/>
            <person name="Sato A."/>
            <person name="Lyhne E.K."/>
            <person name="Kogle M.E."/>
            <person name="Wiebenga A."/>
            <person name="Kun R.S."/>
            <person name="Lubbers R.J."/>
            <person name="Makela M.R."/>
            <person name="Barry K."/>
            <person name="Chovatia M."/>
            <person name="Clum A."/>
            <person name="Daum C."/>
            <person name="Haridas S."/>
            <person name="He G."/>
            <person name="LaButti K."/>
            <person name="Lipzen A."/>
            <person name="Mondo S."/>
            <person name="Riley R."/>
            <person name="Salamov A."/>
            <person name="Simmons B.A."/>
            <person name="Magnuson J.K."/>
            <person name="Henrissat B."/>
            <person name="Mortensen U.H."/>
            <person name="Larsen T.O."/>
            <person name="Devries R.P."/>
            <person name="Grigoriev I.V."/>
            <person name="Machida M."/>
            <person name="Baker S.E."/>
            <person name="Andersen M.R."/>
        </authorList>
    </citation>
    <scope>NUCLEOTIDE SEQUENCE [LARGE SCALE GENOMIC DNA]</scope>
    <source>
        <strain evidence="2 3">CBS 151.66</strain>
    </source>
</reference>
<accession>A0A5N5X4H8</accession>
<organism evidence="2 3">
    <name type="scientific">Aspergillus leporis</name>
    <dbReference type="NCBI Taxonomy" id="41062"/>
    <lineage>
        <taxon>Eukaryota</taxon>
        <taxon>Fungi</taxon>
        <taxon>Dikarya</taxon>
        <taxon>Ascomycota</taxon>
        <taxon>Pezizomycotina</taxon>
        <taxon>Eurotiomycetes</taxon>
        <taxon>Eurotiomycetidae</taxon>
        <taxon>Eurotiales</taxon>
        <taxon>Aspergillaceae</taxon>
        <taxon>Aspergillus</taxon>
        <taxon>Aspergillus subgen. Circumdati</taxon>
    </lineage>
</organism>
<evidence type="ECO:0000256" key="1">
    <source>
        <dbReference type="SAM" id="MobiDB-lite"/>
    </source>
</evidence>
<feature type="compositionally biased region" description="Polar residues" evidence="1">
    <location>
        <begin position="103"/>
        <end position="118"/>
    </location>
</feature>